<evidence type="ECO:0000313" key="3">
    <source>
        <dbReference type="Proteomes" id="UP000321197"/>
    </source>
</evidence>
<dbReference type="EMBL" id="BJXL01000082">
    <property type="protein sequence ID" value="GEM84175.1"/>
    <property type="molecule type" value="Genomic_DNA"/>
</dbReference>
<accession>A0A511R3N1</accession>
<name>A0A511R3N1_9DEIN</name>
<feature type="chain" id="PRO_5021728635" description="Outer membrane protein beta-barrel domain-containing protein" evidence="1">
    <location>
        <begin position="22"/>
        <end position="152"/>
    </location>
</feature>
<evidence type="ECO:0008006" key="4">
    <source>
        <dbReference type="Google" id="ProtNLM"/>
    </source>
</evidence>
<evidence type="ECO:0000256" key="1">
    <source>
        <dbReference type="SAM" id="SignalP"/>
    </source>
</evidence>
<gene>
    <name evidence="2" type="ORF">MHY01S_23410</name>
</gene>
<comment type="caution">
    <text evidence="2">The sequence shown here is derived from an EMBL/GenBank/DDBJ whole genome shotgun (WGS) entry which is preliminary data.</text>
</comment>
<reference evidence="2 3" key="1">
    <citation type="submission" date="2019-07" db="EMBL/GenBank/DDBJ databases">
        <title>Whole genome shotgun sequence of Meiothermus hypogaeus NBRC 106114.</title>
        <authorList>
            <person name="Hosoyama A."/>
            <person name="Uohara A."/>
            <person name="Ohji S."/>
            <person name="Ichikawa N."/>
        </authorList>
    </citation>
    <scope>NUCLEOTIDE SEQUENCE [LARGE SCALE GENOMIC DNA]</scope>
    <source>
        <strain evidence="2 3">NBRC 106114</strain>
    </source>
</reference>
<proteinExistence type="predicted"/>
<evidence type="ECO:0000313" key="2">
    <source>
        <dbReference type="EMBL" id="GEM84175.1"/>
    </source>
</evidence>
<dbReference type="OrthoDB" id="25869at2"/>
<keyword evidence="1" id="KW-0732">Signal</keyword>
<organism evidence="2 3">
    <name type="scientific">Meiothermus hypogaeus NBRC 106114</name>
    <dbReference type="NCBI Taxonomy" id="1227553"/>
    <lineage>
        <taxon>Bacteria</taxon>
        <taxon>Thermotogati</taxon>
        <taxon>Deinococcota</taxon>
        <taxon>Deinococci</taxon>
        <taxon>Thermales</taxon>
        <taxon>Thermaceae</taxon>
        <taxon>Meiothermus</taxon>
    </lineage>
</organism>
<protein>
    <recommendedName>
        <fullName evidence="4">Outer membrane protein beta-barrel domain-containing protein</fullName>
    </recommendedName>
</protein>
<sequence>MKKQVARLGAVFVLLFGMAFASGADIGFSVRNGPNGNFMGHLGLYLDGFPIDFRSQLVMGSPGGLYLSGEVVYPLPFFLLVRPYLAGGLAVGITGYTAQNELRLRFGERFYAIFSAGIQLPDRGYRPYLEVSQVIGSESFQRFTVGFIVEGF</sequence>
<dbReference type="RefSeq" id="WP_119340904.1">
    <property type="nucleotide sequence ID" value="NZ_BJXL01000082.1"/>
</dbReference>
<feature type="signal peptide" evidence="1">
    <location>
        <begin position="1"/>
        <end position="21"/>
    </location>
</feature>
<dbReference type="Proteomes" id="UP000321197">
    <property type="component" value="Unassembled WGS sequence"/>
</dbReference>
<dbReference type="AlphaFoldDB" id="A0A511R3N1"/>